<dbReference type="RefSeq" id="WP_103052852.1">
    <property type="nucleotide sequence ID" value="NZ_POWF01000009.1"/>
</dbReference>
<dbReference type="Proteomes" id="UP000236641">
    <property type="component" value="Unassembled WGS sequence"/>
</dbReference>
<evidence type="ECO:0000256" key="1">
    <source>
        <dbReference type="SAM" id="Phobius"/>
    </source>
</evidence>
<dbReference type="Pfam" id="PF11127">
    <property type="entry name" value="YgaP-like_TM"/>
    <property type="match status" value="1"/>
</dbReference>
<dbReference type="EMBL" id="POWF01000009">
    <property type="protein sequence ID" value="PNQ72365.1"/>
    <property type="molecule type" value="Genomic_DNA"/>
</dbReference>
<keyword evidence="1" id="KW-1133">Transmembrane helix</keyword>
<keyword evidence="4" id="KW-1185">Reference proteome</keyword>
<feature type="domain" description="Inner membrane protein YgaP-like transmembrane" evidence="2">
    <location>
        <begin position="1"/>
        <end position="67"/>
    </location>
</feature>
<feature type="transmembrane region" description="Helical" evidence="1">
    <location>
        <begin position="35"/>
        <end position="56"/>
    </location>
</feature>
<accession>A0A2K1DWE2</accession>
<comment type="caution">
    <text evidence="3">The sequence shown here is derived from an EMBL/GenBank/DDBJ whole genome shotgun (WGS) entry which is preliminary data.</text>
</comment>
<evidence type="ECO:0000313" key="4">
    <source>
        <dbReference type="Proteomes" id="UP000236641"/>
    </source>
</evidence>
<sequence length="67" mass="7168">MKKNMGTADKTIRLLVAAVIAVLYFTGNISGTLGIVLLVVAIVFALTSFMSFCPLYKPLGINTCSKK</sequence>
<evidence type="ECO:0000313" key="3">
    <source>
        <dbReference type="EMBL" id="PNQ72365.1"/>
    </source>
</evidence>
<dbReference type="AlphaFoldDB" id="A0A2K1DWE2"/>
<dbReference type="InterPro" id="IPR021309">
    <property type="entry name" value="YgaP-like_TM"/>
</dbReference>
<organism evidence="3 4">
    <name type="scientific">Hanstruepera neustonica</name>
    <dbReference type="NCBI Taxonomy" id="1445657"/>
    <lineage>
        <taxon>Bacteria</taxon>
        <taxon>Pseudomonadati</taxon>
        <taxon>Bacteroidota</taxon>
        <taxon>Flavobacteriia</taxon>
        <taxon>Flavobacteriales</taxon>
        <taxon>Flavobacteriaceae</taxon>
        <taxon>Hanstruepera</taxon>
    </lineage>
</organism>
<gene>
    <name evidence="3" type="ORF">C1T31_12530</name>
</gene>
<protein>
    <submittedName>
        <fullName evidence="3">DUF2892 domain-containing protein</fullName>
    </submittedName>
</protein>
<name>A0A2K1DWE2_9FLAO</name>
<feature type="transmembrane region" description="Helical" evidence="1">
    <location>
        <begin position="12"/>
        <end position="29"/>
    </location>
</feature>
<proteinExistence type="predicted"/>
<keyword evidence="1" id="KW-0812">Transmembrane</keyword>
<keyword evidence="1" id="KW-0472">Membrane</keyword>
<reference evidence="3 4" key="1">
    <citation type="submission" date="2018-01" db="EMBL/GenBank/DDBJ databases">
        <title>The draft genome of Hanstruepera neustonica JCM19743.</title>
        <authorList>
            <person name="He R.-H."/>
            <person name="Du Z.-J."/>
        </authorList>
    </citation>
    <scope>NUCLEOTIDE SEQUENCE [LARGE SCALE GENOMIC DNA]</scope>
    <source>
        <strain evidence="3 4">JCM19743</strain>
    </source>
</reference>
<dbReference type="OrthoDB" id="9804804at2"/>
<evidence type="ECO:0000259" key="2">
    <source>
        <dbReference type="Pfam" id="PF11127"/>
    </source>
</evidence>